<dbReference type="EMBL" id="AP018827">
    <property type="protein sequence ID" value="BBF79963.1"/>
    <property type="molecule type" value="Genomic_DNA"/>
</dbReference>
<keyword evidence="2" id="KW-0547">Nucleotide-binding</keyword>
<dbReference type="RefSeq" id="WP_126420145.1">
    <property type="nucleotide sequence ID" value="NZ_AP018827.1"/>
</dbReference>
<keyword evidence="3 5" id="KW-0067">ATP-binding</keyword>
<dbReference type="SMART" id="SM00382">
    <property type="entry name" value="AAA"/>
    <property type="match status" value="1"/>
</dbReference>
<dbReference type="AlphaFoldDB" id="A0A3G9G4H7"/>
<dbReference type="InterPro" id="IPR003593">
    <property type="entry name" value="AAA+_ATPase"/>
</dbReference>
<evidence type="ECO:0000259" key="4">
    <source>
        <dbReference type="PROSITE" id="PS50893"/>
    </source>
</evidence>
<keyword evidence="1" id="KW-0813">Transport</keyword>
<dbReference type="PANTHER" id="PTHR42939">
    <property type="entry name" value="ABC TRANSPORTER ATP-BINDING PROTEIN ALBC-RELATED"/>
    <property type="match status" value="1"/>
</dbReference>
<dbReference type="PANTHER" id="PTHR42939:SF1">
    <property type="entry name" value="ABC TRANSPORTER ATP-BINDING PROTEIN ALBC-RELATED"/>
    <property type="match status" value="1"/>
</dbReference>
<evidence type="ECO:0000256" key="1">
    <source>
        <dbReference type="ARBA" id="ARBA00022448"/>
    </source>
</evidence>
<dbReference type="SUPFAM" id="SSF52540">
    <property type="entry name" value="P-loop containing nucleoside triphosphate hydrolases"/>
    <property type="match status" value="1"/>
</dbReference>
<name>A0A3G9G4H7_9CAUL</name>
<dbReference type="Proteomes" id="UP000278756">
    <property type="component" value="Chromosome 1"/>
</dbReference>
<dbReference type="CDD" id="cd03230">
    <property type="entry name" value="ABC_DR_subfamily_A"/>
    <property type="match status" value="1"/>
</dbReference>
<dbReference type="InterPro" id="IPR027417">
    <property type="entry name" value="P-loop_NTPase"/>
</dbReference>
<dbReference type="OrthoDB" id="9778547at2"/>
<dbReference type="Gene3D" id="3.40.50.300">
    <property type="entry name" value="P-loop containing nucleotide triphosphate hydrolases"/>
    <property type="match status" value="1"/>
</dbReference>
<evidence type="ECO:0000313" key="5">
    <source>
        <dbReference type="EMBL" id="BBF79963.1"/>
    </source>
</evidence>
<evidence type="ECO:0000256" key="3">
    <source>
        <dbReference type="ARBA" id="ARBA00022840"/>
    </source>
</evidence>
<feature type="domain" description="ABC transporter" evidence="4">
    <location>
        <begin position="13"/>
        <end position="242"/>
    </location>
</feature>
<protein>
    <submittedName>
        <fullName evidence="5">ABC transporter ATP-binding protein</fullName>
    </submittedName>
</protein>
<dbReference type="GO" id="GO:0016887">
    <property type="term" value="F:ATP hydrolysis activity"/>
    <property type="evidence" value="ECO:0007669"/>
    <property type="project" value="InterPro"/>
</dbReference>
<evidence type="ECO:0000313" key="6">
    <source>
        <dbReference type="Proteomes" id="UP000278756"/>
    </source>
</evidence>
<accession>A0A3G9G4H7</accession>
<dbReference type="PROSITE" id="PS50893">
    <property type="entry name" value="ABC_TRANSPORTER_2"/>
    <property type="match status" value="1"/>
</dbReference>
<dbReference type="GO" id="GO:0005524">
    <property type="term" value="F:ATP binding"/>
    <property type="evidence" value="ECO:0007669"/>
    <property type="project" value="UniProtKB-KW"/>
</dbReference>
<reference evidence="6" key="2">
    <citation type="journal article" date="2017" name="Plant Physiol. Biochem.">
        <title>Differential oxidative and antioxidative response of duckweed Lemna minor toward plant growth promoting/inhibiting bacteria.</title>
        <authorList>
            <person name="Ishizawa H."/>
            <person name="Kuroda M."/>
            <person name="Morikawa M."/>
            <person name="Ike M."/>
        </authorList>
    </citation>
    <scope>NUCLEOTIDE SEQUENCE [LARGE SCALE GENOMIC DNA]</scope>
    <source>
        <strain evidence="6">M6</strain>
    </source>
</reference>
<sequence length="250" mass="26656">MTEMKRGDQSVILRLKAVSAGYGRRTVLNDLSLEVSRGEIFALLGGNGAGKSTTLRVLLGFLKPSGGEVTLAGQDVVADPAAARAHIAYVAENVALYEHLSARENLAYLLTLAGVTAEASRIDDALEAVGLDVTARGQRLSGYSKGMRQKTAIALAVAREVPVLLLDEPTSGLDPRAISEFHDLLDVLRARGTAILMVTHDLLGATQVADRIGFLSEGRLTQVADRSEGRSFDINRLYQAYQTAQPGQVA</sequence>
<gene>
    <name evidence="5" type="ORF">EM6_0540</name>
</gene>
<evidence type="ECO:0000256" key="2">
    <source>
        <dbReference type="ARBA" id="ARBA00022741"/>
    </source>
</evidence>
<dbReference type="Pfam" id="PF00005">
    <property type="entry name" value="ABC_tran"/>
    <property type="match status" value="1"/>
</dbReference>
<proteinExistence type="predicted"/>
<reference evidence="6" key="1">
    <citation type="journal article" date="2017" name="Biotechnol. Biofuels">
        <title>Evaluation of environmental bacterial communities as a factor affecting the growth of duckweed Lemna minor.</title>
        <authorList>
            <person name="Ishizawa H."/>
            <person name="Kuroda M."/>
            <person name="Morikawa M."/>
            <person name="Ike M."/>
        </authorList>
    </citation>
    <scope>NUCLEOTIDE SEQUENCE [LARGE SCALE GENOMIC DNA]</scope>
    <source>
        <strain evidence="6">M6</strain>
    </source>
</reference>
<organism evidence="5 6">
    <name type="scientific">Asticcacaulis excentricus</name>
    <dbReference type="NCBI Taxonomy" id="78587"/>
    <lineage>
        <taxon>Bacteria</taxon>
        <taxon>Pseudomonadati</taxon>
        <taxon>Pseudomonadota</taxon>
        <taxon>Alphaproteobacteria</taxon>
        <taxon>Caulobacterales</taxon>
        <taxon>Caulobacteraceae</taxon>
        <taxon>Asticcacaulis</taxon>
    </lineage>
</organism>
<dbReference type="InterPro" id="IPR051782">
    <property type="entry name" value="ABC_Transporter_VariousFunc"/>
</dbReference>
<dbReference type="InterPro" id="IPR003439">
    <property type="entry name" value="ABC_transporter-like_ATP-bd"/>
</dbReference>